<evidence type="ECO:0000256" key="2">
    <source>
        <dbReference type="SAM" id="MobiDB-lite"/>
    </source>
</evidence>
<organism evidence="4 5">
    <name type="scientific">Ficus carica</name>
    <name type="common">Common fig</name>
    <dbReference type="NCBI Taxonomy" id="3494"/>
    <lineage>
        <taxon>Eukaryota</taxon>
        <taxon>Viridiplantae</taxon>
        <taxon>Streptophyta</taxon>
        <taxon>Embryophyta</taxon>
        <taxon>Tracheophyta</taxon>
        <taxon>Spermatophyta</taxon>
        <taxon>Magnoliopsida</taxon>
        <taxon>eudicotyledons</taxon>
        <taxon>Gunneridae</taxon>
        <taxon>Pentapetalae</taxon>
        <taxon>rosids</taxon>
        <taxon>fabids</taxon>
        <taxon>Rosales</taxon>
        <taxon>Moraceae</taxon>
        <taxon>Ficeae</taxon>
        <taxon>Ficus</taxon>
    </lineage>
</organism>
<feature type="coiled-coil region" evidence="1">
    <location>
        <begin position="533"/>
        <end position="567"/>
    </location>
</feature>
<dbReference type="EMBL" id="BTGU01000018">
    <property type="protein sequence ID" value="GMN44161.1"/>
    <property type="molecule type" value="Genomic_DNA"/>
</dbReference>
<name>A0AA88AHQ3_FICCA</name>
<evidence type="ECO:0000259" key="3">
    <source>
        <dbReference type="Pfam" id="PF04195"/>
    </source>
</evidence>
<proteinExistence type="predicted"/>
<dbReference type="Proteomes" id="UP001187192">
    <property type="component" value="Unassembled WGS sequence"/>
</dbReference>
<dbReference type="InterPro" id="IPR007321">
    <property type="entry name" value="Transposase_28"/>
</dbReference>
<comment type="caution">
    <text evidence="4">The sequence shown here is derived from an EMBL/GenBank/DDBJ whole genome shotgun (WGS) entry which is preliminary data.</text>
</comment>
<gene>
    <name evidence="4" type="ORF">TIFTF001_013358</name>
</gene>
<reference evidence="4" key="1">
    <citation type="submission" date="2023-07" db="EMBL/GenBank/DDBJ databases">
        <title>draft genome sequence of fig (Ficus carica).</title>
        <authorList>
            <person name="Takahashi T."/>
            <person name="Nishimura K."/>
        </authorList>
    </citation>
    <scope>NUCLEOTIDE SEQUENCE</scope>
</reference>
<evidence type="ECO:0000256" key="1">
    <source>
        <dbReference type="SAM" id="Coils"/>
    </source>
</evidence>
<dbReference type="Pfam" id="PF04195">
    <property type="entry name" value="Transposase_28"/>
    <property type="match status" value="1"/>
</dbReference>
<evidence type="ECO:0000313" key="4">
    <source>
        <dbReference type="EMBL" id="GMN44161.1"/>
    </source>
</evidence>
<keyword evidence="5" id="KW-1185">Reference proteome</keyword>
<feature type="region of interest" description="Disordered" evidence="2">
    <location>
        <begin position="1"/>
        <end position="32"/>
    </location>
</feature>
<feature type="domain" description="Transposase (putative) gypsy type" evidence="3">
    <location>
        <begin position="91"/>
        <end position="148"/>
    </location>
</feature>
<feature type="compositionally biased region" description="Pro residues" evidence="2">
    <location>
        <begin position="364"/>
        <end position="373"/>
    </location>
</feature>
<evidence type="ECO:0000313" key="5">
    <source>
        <dbReference type="Proteomes" id="UP001187192"/>
    </source>
</evidence>
<dbReference type="PANTHER" id="PTHR31099:SF37">
    <property type="entry name" value="MYOSIN HEAVY CHAIN-LIKE PROTEIN"/>
    <property type="match status" value="1"/>
</dbReference>
<keyword evidence="1" id="KW-0175">Coiled coil</keyword>
<dbReference type="PANTHER" id="PTHR31099">
    <property type="entry name" value="OS06G0165300 PROTEIN"/>
    <property type="match status" value="1"/>
</dbReference>
<dbReference type="AlphaFoldDB" id="A0AA88AHQ3"/>
<feature type="region of interest" description="Disordered" evidence="2">
    <location>
        <begin position="340"/>
        <end position="402"/>
    </location>
</feature>
<feature type="region of interest" description="Disordered" evidence="2">
    <location>
        <begin position="609"/>
        <end position="640"/>
    </location>
</feature>
<protein>
    <recommendedName>
        <fullName evidence="3">Transposase (putative) gypsy type domain-containing protein</fullName>
    </recommendedName>
</protein>
<feature type="compositionally biased region" description="Basic residues" evidence="2">
    <location>
        <begin position="384"/>
        <end position="397"/>
    </location>
</feature>
<accession>A0AA88AHQ3</accession>
<sequence length="640" mass="72533">MGAGTSNEASERSRPATTSGEELVSIPPIARLTEPPRRLTTETFLRTSNPRSVLTESDLSDIRGRYGFPNEVLLRLPFKGERADTVSEGWICMYTIYFECGLRLPLPPLLIRTMNHYNLAIPQLMPNGIRVFLGLIVLSEEANIDLSVDDVLAIYFPQENSKDHGRYSMYPRRKKQVVGEMKNADRYWQDRYFFMHVNNKSMGVLADAFNPLWGTLRKELKKPPPKALLFEEKLERLLALPDRDWDDIQVPRRLRASSLWKDFVELPSGIPKRVPSWVNWPFVIRGALRRLFGTPLFVDPLTDEEALIAEFVLDSLVMEVPTPKDIMAKRRAKKEAERAAAAAAAASAGQVNEPEPFPVLESSPEPPSKPSSPPVKERKVVEKSKRKVPAKRSKKSKIAIPETDVEGPRIEVDLPPRVSILHDRQTSVDIARQLFSDADAEIMKQGPPQGHMDDIMWEIMKINIRTMGLFYRMSDKVAEQRDRLKDLMDKDIARGEKLLDIERKFGDVKAGAEGLMTELQKSMDVAREGTFAMETLVKRFDEGQARIKSLEAENAALATQIMDAFEKATLKARYDILKDYKAGLLDEAQIDEEIEMFEEDYPEEVRSLSYVPASAQTEAEPGNVEPPVQANPSKDREARE</sequence>